<protein>
    <submittedName>
        <fullName evidence="2">Uncharacterized protein</fullName>
    </submittedName>
</protein>
<reference evidence="2" key="1">
    <citation type="submission" date="2023-06" db="EMBL/GenBank/DDBJ databases">
        <title>Genome-scale phylogeny and comparative genomics of the fungal order Sordariales.</title>
        <authorList>
            <consortium name="Lawrence Berkeley National Laboratory"/>
            <person name="Hensen N."/>
            <person name="Bonometti L."/>
            <person name="Westerberg I."/>
            <person name="Brannstrom I.O."/>
            <person name="Guillou S."/>
            <person name="Cros-Aarteil S."/>
            <person name="Calhoun S."/>
            <person name="Haridas S."/>
            <person name="Kuo A."/>
            <person name="Mondo S."/>
            <person name="Pangilinan J."/>
            <person name="Riley R."/>
            <person name="LaButti K."/>
            <person name="Andreopoulos B."/>
            <person name="Lipzen A."/>
            <person name="Chen C."/>
            <person name="Yanf M."/>
            <person name="Daum C."/>
            <person name="Ng V."/>
            <person name="Clum A."/>
            <person name="Steindorff A."/>
            <person name="Ohm R."/>
            <person name="Martin F."/>
            <person name="Silar P."/>
            <person name="Natvig D."/>
            <person name="Lalanne C."/>
            <person name="Gautier V."/>
            <person name="Ament-velasquez S.L."/>
            <person name="Kruys A."/>
            <person name="Hutchinson M.I."/>
            <person name="Powell A.J."/>
            <person name="Barry K."/>
            <person name="Miller A.N."/>
            <person name="Grigoriev I.V."/>
            <person name="Debuchy R."/>
            <person name="Gladieux P."/>
            <person name="Thoren M.H."/>
            <person name="Johannesson H."/>
        </authorList>
    </citation>
    <scope>NUCLEOTIDE SEQUENCE</scope>
    <source>
        <strain evidence="2">SMH3187-1</strain>
    </source>
</reference>
<comment type="caution">
    <text evidence="2">The sequence shown here is derived from an EMBL/GenBank/DDBJ whole genome shotgun (WGS) entry which is preliminary data.</text>
</comment>
<feature type="region of interest" description="Disordered" evidence="1">
    <location>
        <begin position="238"/>
        <end position="258"/>
    </location>
</feature>
<dbReference type="EMBL" id="JAUKUD010000002">
    <property type="protein sequence ID" value="KAK0750902.1"/>
    <property type="molecule type" value="Genomic_DNA"/>
</dbReference>
<evidence type="ECO:0000313" key="3">
    <source>
        <dbReference type="Proteomes" id="UP001172155"/>
    </source>
</evidence>
<dbReference type="AlphaFoldDB" id="A0AA40KA09"/>
<dbReference type="Proteomes" id="UP001172155">
    <property type="component" value="Unassembled WGS sequence"/>
</dbReference>
<proteinExistence type="predicted"/>
<name>A0AA40KA09_9PEZI</name>
<keyword evidence="3" id="KW-1185">Reference proteome</keyword>
<organism evidence="2 3">
    <name type="scientific">Schizothecium vesticola</name>
    <dbReference type="NCBI Taxonomy" id="314040"/>
    <lineage>
        <taxon>Eukaryota</taxon>
        <taxon>Fungi</taxon>
        <taxon>Dikarya</taxon>
        <taxon>Ascomycota</taxon>
        <taxon>Pezizomycotina</taxon>
        <taxon>Sordariomycetes</taxon>
        <taxon>Sordariomycetidae</taxon>
        <taxon>Sordariales</taxon>
        <taxon>Schizotheciaceae</taxon>
        <taxon>Schizothecium</taxon>
    </lineage>
</organism>
<evidence type="ECO:0000256" key="1">
    <source>
        <dbReference type="SAM" id="MobiDB-lite"/>
    </source>
</evidence>
<gene>
    <name evidence="2" type="ORF">B0T18DRAFT_58568</name>
</gene>
<accession>A0AA40KA09</accession>
<sequence>MRYHGQLRCSPGAPVGRSFKLSHVGISRLSDAPEEHWFPPLLCRPFYSSPGISRCTENAFSMPHHHGGRWSWTPYMGCYRVLRDAGSCTASHEQVARREAIIRLVQSGMCNGAIIHCSHLASWKTCQLDRHIVIPVPSSQQAKNTGVRLPKRHMRLENRQGSVFRRSRTNRRTRPADDFPCLAWMTLGRAWLAGRGTPYPRKTRVRTGCFVRGEGFCRVKSPLPLMSRCVRRNCVGHGRDERPPRAPTGLAQRPKREIGQSGGIECGNGIFKSSPHVPAPANQLLGGAMSFAPRCVGRAPGWLGESSVSKVETRIEIRSRRGHAGTERSQVGRTCCGWRRMDDAAVRSTKGLDLSRYSRDGGAQNTTDFPLWGFAPAGCPSLRPLENVARPIQFRRYRGSTDRRQDETQAARSSELVTKHVQQASAMSICTQCAANIWGAGSSSRQRYFQLSLGGLPVSNSPFHIF</sequence>
<evidence type="ECO:0000313" key="2">
    <source>
        <dbReference type="EMBL" id="KAK0750902.1"/>
    </source>
</evidence>